<gene>
    <name evidence="2" type="ORF">RHS03_07864</name>
</gene>
<evidence type="ECO:0000313" key="2">
    <source>
        <dbReference type="EMBL" id="KAF8696467.1"/>
    </source>
</evidence>
<dbReference type="Proteomes" id="UP000602905">
    <property type="component" value="Unassembled WGS sequence"/>
</dbReference>
<proteinExistence type="predicted"/>
<comment type="caution">
    <text evidence="2">The sequence shown here is derived from an EMBL/GenBank/DDBJ whole genome shotgun (WGS) entry which is preliminary data.</text>
</comment>
<evidence type="ECO:0000313" key="3">
    <source>
        <dbReference type="Proteomes" id="UP000602905"/>
    </source>
</evidence>
<evidence type="ECO:0000256" key="1">
    <source>
        <dbReference type="SAM" id="MobiDB-lite"/>
    </source>
</evidence>
<protein>
    <submittedName>
        <fullName evidence="2">Uncharacterized protein</fullName>
    </submittedName>
</protein>
<feature type="region of interest" description="Disordered" evidence="1">
    <location>
        <begin position="49"/>
        <end position="81"/>
    </location>
</feature>
<sequence length="101" mass="10726">MEPEPSLRVPLDAINILTTQVGSLQDQVKSQGKQITQLLTLCRESNNFVSNKDQAKPGNPAGPSTPPTQTGAQANTPGSIRPGLANCYTLLTDTTGLTLFF</sequence>
<accession>A0A8H7HNE9</accession>
<dbReference type="EMBL" id="JACYCD010000343">
    <property type="protein sequence ID" value="KAF8696467.1"/>
    <property type="molecule type" value="Genomic_DNA"/>
</dbReference>
<dbReference type="AlphaFoldDB" id="A0A8H7HNE9"/>
<reference evidence="2" key="1">
    <citation type="submission" date="2020-09" db="EMBL/GenBank/DDBJ databases">
        <title>Comparative genome analyses of four rice-infecting Rhizoctonia solani isolates reveal extensive enrichment of homogalacturonan modification genes.</title>
        <authorList>
            <person name="Lee D.-Y."/>
            <person name="Jeon J."/>
            <person name="Kim K.-T."/>
            <person name="Cheong K."/>
            <person name="Song H."/>
            <person name="Choi G."/>
            <person name="Ko J."/>
            <person name="Opiyo S.O."/>
            <person name="Zuo S."/>
            <person name="Madhav S."/>
            <person name="Lee Y.-H."/>
            <person name="Wang G.-L."/>
        </authorList>
    </citation>
    <scope>NUCLEOTIDE SEQUENCE</scope>
    <source>
        <strain evidence="2">AG1-IA WGL</strain>
    </source>
</reference>
<organism evidence="2 3">
    <name type="scientific">Rhizoctonia solani</name>
    <dbReference type="NCBI Taxonomy" id="456999"/>
    <lineage>
        <taxon>Eukaryota</taxon>
        <taxon>Fungi</taxon>
        <taxon>Dikarya</taxon>
        <taxon>Basidiomycota</taxon>
        <taxon>Agaricomycotina</taxon>
        <taxon>Agaricomycetes</taxon>
        <taxon>Cantharellales</taxon>
        <taxon>Ceratobasidiaceae</taxon>
        <taxon>Rhizoctonia</taxon>
    </lineage>
</organism>
<name>A0A8H7HNE9_9AGAM</name>
<feature type="non-terminal residue" evidence="2">
    <location>
        <position position="1"/>
    </location>
</feature>
<feature type="compositionally biased region" description="Polar residues" evidence="1">
    <location>
        <begin position="67"/>
        <end position="78"/>
    </location>
</feature>